<proteinExistence type="predicted"/>
<reference evidence="3 4" key="1">
    <citation type="submission" date="2017-10" db="EMBL/GenBank/DDBJ databases">
        <title>Sequencing the genomes of 1000 actinobacteria strains.</title>
        <authorList>
            <person name="Klenk H.-P."/>
        </authorList>
    </citation>
    <scope>NUCLEOTIDE SEQUENCE [LARGE SCALE GENOMIC DNA]</scope>
    <source>
        <strain evidence="3 4">DSM 21838</strain>
    </source>
</reference>
<evidence type="ECO:0000313" key="3">
    <source>
        <dbReference type="EMBL" id="PFG40184.1"/>
    </source>
</evidence>
<feature type="region of interest" description="Disordered" evidence="1">
    <location>
        <begin position="1"/>
        <end position="27"/>
    </location>
</feature>
<dbReference type="Gene3D" id="3.30.750.24">
    <property type="entry name" value="STAS domain"/>
    <property type="match status" value="1"/>
</dbReference>
<accession>A0A2A9EMI9</accession>
<dbReference type="PROSITE" id="PS50801">
    <property type="entry name" value="STAS"/>
    <property type="match status" value="1"/>
</dbReference>
<evidence type="ECO:0000259" key="2">
    <source>
        <dbReference type="PROSITE" id="PS50801"/>
    </source>
</evidence>
<feature type="domain" description="STAS" evidence="2">
    <location>
        <begin position="38"/>
        <end position="117"/>
    </location>
</feature>
<sequence>MHEVTQGPPRPEEGAGTTPATSETGSVHVMVSRERTRLVLSGEVDVALGADLSEAVTEAERVGLPVEIDARHVTFMDSSGVSMLARLAHRTPGRLTLIQPPDVVRFLLEVTRIGEVVDVLDADPGFPSDSGPLPDDAA</sequence>
<dbReference type="EMBL" id="PDJI01000004">
    <property type="protein sequence ID" value="PFG40184.1"/>
    <property type="molecule type" value="Genomic_DNA"/>
</dbReference>
<dbReference type="RefSeq" id="WP_245862498.1">
    <property type="nucleotide sequence ID" value="NZ_PDJI01000004.1"/>
</dbReference>
<evidence type="ECO:0000313" key="4">
    <source>
        <dbReference type="Proteomes" id="UP000222106"/>
    </source>
</evidence>
<dbReference type="SUPFAM" id="SSF52091">
    <property type="entry name" value="SpoIIaa-like"/>
    <property type="match status" value="1"/>
</dbReference>
<gene>
    <name evidence="3" type="ORF">ATJ97_2705</name>
</gene>
<dbReference type="Pfam" id="PF13466">
    <property type="entry name" value="STAS_2"/>
    <property type="match status" value="1"/>
</dbReference>
<comment type="caution">
    <text evidence="3">The sequence shown here is derived from an EMBL/GenBank/DDBJ whole genome shotgun (WGS) entry which is preliminary data.</text>
</comment>
<dbReference type="InterPro" id="IPR058548">
    <property type="entry name" value="MlaB-like_STAS"/>
</dbReference>
<dbReference type="InterPro" id="IPR036513">
    <property type="entry name" value="STAS_dom_sf"/>
</dbReference>
<organism evidence="3 4">
    <name type="scientific">Georgenia soli</name>
    <dbReference type="NCBI Taxonomy" id="638953"/>
    <lineage>
        <taxon>Bacteria</taxon>
        <taxon>Bacillati</taxon>
        <taxon>Actinomycetota</taxon>
        <taxon>Actinomycetes</taxon>
        <taxon>Micrococcales</taxon>
        <taxon>Bogoriellaceae</taxon>
        <taxon>Georgenia</taxon>
    </lineage>
</organism>
<evidence type="ECO:0000256" key="1">
    <source>
        <dbReference type="SAM" id="MobiDB-lite"/>
    </source>
</evidence>
<dbReference type="CDD" id="cd07043">
    <property type="entry name" value="STAS_anti-anti-sigma_factors"/>
    <property type="match status" value="1"/>
</dbReference>
<protein>
    <submittedName>
        <fullName evidence="3">Anti-anti-sigma factor</fullName>
    </submittedName>
</protein>
<name>A0A2A9EMI9_9MICO</name>
<dbReference type="Proteomes" id="UP000222106">
    <property type="component" value="Unassembled WGS sequence"/>
</dbReference>
<keyword evidence="4" id="KW-1185">Reference proteome</keyword>
<dbReference type="InterPro" id="IPR002645">
    <property type="entry name" value="STAS_dom"/>
</dbReference>
<dbReference type="AlphaFoldDB" id="A0A2A9EMI9"/>